<dbReference type="PROSITE" id="PS51078">
    <property type="entry name" value="ICLR_ED"/>
    <property type="match status" value="1"/>
</dbReference>
<gene>
    <name evidence="6" type="ORF">GEU84_015805</name>
</gene>
<dbReference type="PANTHER" id="PTHR30136:SF35">
    <property type="entry name" value="HTH-TYPE TRANSCRIPTIONAL REGULATOR RV1719"/>
    <property type="match status" value="1"/>
</dbReference>
<dbReference type="SMART" id="SM00346">
    <property type="entry name" value="HTH_ICLR"/>
    <property type="match status" value="1"/>
</dbReference>
<dbReference type="SUPFAM" id="SSF46785">
    <property type="entry name" value="Winged helix' DNA-binding domain"/>
    <property type="match status" value="1"/>
</dbReference>
<evidence type="ECO:0000313" key="7">
    <source>
        <dbReference type="Proteomes" id="UP000484076"/>
    </source>
</evidence>
<keyword evidence="2" id="KW-0238">DNA-binding</keyword>
<dbReference type="InterPro" id="IPR029016">
    <property type="entry name" value="GAF-like_dom_sf"/>
</dbReference>
<dbReference type="InterPro" id="IPR036390">
    <property type="entry name" value="WH_DNA-bd_sf"/>
</dbReference>
<feature type="domain" description="IclR-ED" evidence="5">
    <location>
        <begin position="83"/>
        <end position="265"/>
    </location>
</feature>
<sequence>MNEEPAKPINRNIRRDAQRLSSVTTAIHLMKTFSLDERELGISELAKRLKIAKSTVHRLATALLDEGLLEQNPETGRYRLGIGLFSLGSQVRTRLDVAAEAKPFLNDLRQRTGENARLAILDKRNVVFIHDFESNESIRLRSITGQFRPAHTTAEGLCLLAGLRAPALEEFLGQPLLARTANTLTNPDELAERIRRVKRAGYATEDEECEEGTRCIAAPVHQADGRVIAALGMAGPRLRIKKRDFPSLADLVIGMAQKLSERLGYEPGQPIYVRSP</sequence>
<dbReference type="Proteomes" id="UP000484076">
    <property type="component" value="Unassembled WGS sequence"/>
</dbReference>
<dbReference type="InterPro" id="IPR036388">
    <property type="entry name" value="WH-like_DNA-bd_sf"/>
</dbReference>
<dbReference type="GO" id="GO:0045892">
    <property type="term" value="P:negative regulation of DNA-templated transcription"/>
    <property type="evidence" value="ECO:0007669"/>
    <property type="project" value="TreeGrafter"/>
</dbReference>
<dbReference type="Pfam" id="PF09339">
    <property type="entry name" value="HTH_IclR"/>
    <property type="match status" value="1"/>
</dbReference>
<dbReference type="PANTHER" id="PTHR30136">
    <property type="entry name" value="HELIX-TURN-HELIX TRANSCRIPTIONAL REGULATOR, ICLR FAMILY"/>
    <property type="match status" value="1"/>
</dbReference>
<dbReference type="SUPFAM" id="SSF55781">
    <property type="entry name" value="GAF domain-like"/>
    <property type="match status" value="1"/>
</dbReference>
<evidence type="ECO:0000259" key="4">
    <source>
        <dbReference type="PROSITE" id="PS51077"/>
    </source>
</evidence>
<dbReference type="InterPro" id="IPR050707">
    <property type="entry name" value="HTH_MetabolicPath_Reg"/>
</dbReference>
<keyword evidence="1" id="KW-0805">Transcription regulation</keyword>
<dbReference type="Pfam" id="PF01614">
    <property type="entry name" value="IclR_C"/>
    <property type="match status" value="1"/>
</dbReference>
<evidence type="ECO:0000256" key="3">
    <source>
        <dbReference type="ARBA" id="ARBA00023163"/>
    </source>
</evidence>
<accession>A0A8X8KS05</accession>
<name>A0A8X8KS05_9RHOB</name>
<dbReference type="Gene3D" id="1.10.10.10">
    <property type="entry name" value="Winged helix-like DNA-binding domain superfamily/Winged helix DNA-binding domain"/>
    <property type="match status" value="1"/>
</dbReference>
<evidence type="ECO:0000256" key="2">
    <source>
        <dbReference type="ARBA" id="ARBA00023125"/>
    </source>
</evidence>
<evidence type="ECO:0000259" key="5">
    <source>
        <dbReference type="PROSITE" id="PS51078"/>
    </source>
</evidence>
<comment type="caution">
    <text evidence="6">The sequence shown here is derived from an EMBL/GenBank/DDBJ whole genome shotgun (WGS) entry which is preliminary data.</text>
</comment>
<reference evidence="6" key="1">
    <citation type="submission" date="2020-05" db="EMBL/GenBank/DDBJ databases">
        <title>Fertoebacter nigrum gen. nov., sp. nov., a new member of the family Rhodobacteraceae.</title>
        <authorList>
            <person name="Szuroczki S."/>
            <person name="Abbaszade G."/>
            <person name="Buni D."/>
            <person name="Schumann P."/>
            <person name="Toth E."/>
        </authorList>
    </citation>
    <scope>NUCLEOTIDE SEQUENCE</scope>
    <source>
        <strain evidence="6">RG-N-1a</strain>
    </source>
</reference>
<dbReference type="PROSITE" id="PS51077">
    <property type="entry name" value="HTH_ICLR"/>
    <property type="match status" value="1"/>
</dbReference>
<dbReference type="InterPro" id="IPR005471">
    <property type="entry name" value="Tscrpt_reg_IclR_N"/>
</dbReference>
<protein>
    <submittedName>
        <fullName evidence="6">IclR family transcriptional regulator</fullName>
    </submittedName>
</protein>
<dbReference type="GO" id="GO:0003700">
    <property type="term" value="F:DNA-binding transcription factor activity"/>
    <property type="evidence" value="ECO:0007669"/>
    <property type="project" value="TreeGrafter"/>
</dbReference>
<dbReference type="EMBL" id="WHUT02000010">
    <property type="protein sequence ID" value="NUB45862.1"/>
    <property type="molecule type" value="Genomic_DNA"/>
</dbReference>
<organism evidence="6 7">
    <name type="scientific">Fertoeibacter niger</name>
    <dbReference type="NCBI Taxonomy" id="2656921"/>
    <lineage>
        <taxon>Bacteria</taxon>
        <taxon>Pseudomonadati</taxon>
        <taxon>Pseudomonadota</taxon>
        <taxon>Alphaproteobacteria</taxon>
        <taxon>Rhodobacterales</taxon>
        <taxon>Paracoccaceae</taxon>
        <taxon>Fertoeibacter</taxon>
    </lineage>
</organism>
<dbReference type="AlphaFoldDB" id="A0A8X8KS05"/>
<feature type="domain" description="HTH iclR-type" evidence="4">
    <location>
        <begin position="20"/>
        <end position="82"/>
    </location>
</feature>
<keyword evidence="7" id="KW-1185">Reference proteome</keyword>
<evidence type="ECO:0000313" key="6">
    <source>
        <dbReference type="EMBL" id="NUB45862.1"/>
    </source>
</evidence>
<dbReference type="Gene3D" id="3.30.450.40">
    <property type="match status" value="1"/>
</dbReference>
<dbReference type="GO" id="GO:0003677">
    <property type="term" value="F:DNA binding"/>
    <property type="evidence" value="ECO:0007669"/>
    <property type="project" value="UniProtKB-KW"/>
</dbReference>
<keyword evidence="3" id="KW-0804">Transcription</keyword>
<dbReference type="FunFam" id="1.10.10.10:FF:000056">
    <property type="entry name" value="IclR family transcriptional regulator"/>
    <property type="match status" value="1"/>
</dbReference>
<proteinExistence type="predicted"/>
<evidence type="ECO:0000256" key="1">
    <source>
        <dbReference type="ARBA" id="ARBA00023015"/>
    </source>
</evidence>
<dbReference type="RefSeq" id="WP_152827859.1">
    <property type="nucleotide sequence ID" value="NZ_WHUT02000010.1"/>
</dbReference>
<dbReference type="InterPro" id="IPR014757">
    <property type="entry name" value="Tscrpt_reg_IclR_C"/>
</dbReference>